<name>A0ABM6FEC0_9BURK</name>
<keyword evidence="1" id="KW-0489">Methyltransferase</keyword>
<keyword evidence="2" id="KW-0808">Transferase</keyword>
<proteinExistence type="predicted"/>
<dbReference type="InterPro" id="IPR029063">
    <property type="entry name" value="SAM-dependent_MTases_sf"/>
</dbReference>
<dbReference type="PANTHER" id="PTHR40048:SF1">
    <property type="entry name" value="RHAMNOSYL O-METHYLTRANSFERASE"/>
    <property type="match status" value="1"/>
</dbReference>
<dbReference type="RefSeq" id="WP_071072724.1">
    <property type="nucleotide sequence ID" value="NZ_CP017755.1"/>
</dbReference>
<evidence type="ECO:0000256" key="1">
    <source>
        <dbReference type="ARBA" id="ARBA00022603"/>
    </source>
</evidence>
<dbReference type="Gene3D" id="3.40.50.150">
    <property type="entry name" value="Vaccinia Virus protein VP39"/>
    <property type="match status" value="1"/>
</dbReference>
<protein>
    <submittedName>
        <fullName evidence="3">Cephalosporin hydroxylase</fullName>
    </submittedName>
</protein>
<dbReference type="SUPFAM" id="SSF53335">
    <property type="entry name" value="S-adenosyl-L-methionine-dependent methyltransferases"/>
    <property type="match status" value="1"/>
</dbReference>
<dbReference type="EMBL" id="CP017755">
    <property type="protein sequence ID" value="AOZ10213.1"/>
    <property type="molecule type" value="Genomic_DNA"/>
</dbReference>
<reference evidence="3 4" key="1">
    <citation type="submission" date="2016-10" db="EMBL/GenBank/DDBJ databases">
        <title>Complete genome sequences of three Cupriavidus strains isolated from various Malaysian environments.</title>
        <authorList>
            <person name="Abdullah A.A.-A."/>
            <person name="Shafie N.A.H."/>
            <person name="Lau N.S."/>
        </authorList>
    </citation>
    <scope>NUCLEOTIDE SEQUENCE [LARGE SCALE GENOMIC DNA]</scope>
    <source>
        <strain evidence="3 4">USMAA1020</strain>
    </source>
</reference>
<organism evidence="3 4">
    <name type="scientific">Cupriavidus malaysiensis</name>
    <dbReference type="NCBI Taxonomy" id="367825"/>
    <lineage>
        <taxon>Bacteria</taxon>
        <taxon>Pseudomonadati</taxon>
        <taxon>Pseudomonadota</taxon>
        <taxon>Betaproteobacteria</taxon>
        <taxon>Burkholderiales</taxon>
        <taxon>Burkholderiaceae</taxon>
        <taxon>Cupriavidus</taxon>
    </lineage>
</organism>
<dbReference type="Proteomes" id="UP000177515">
    <property type="component" value="Chromosome 2"/>
</dbReference>
<dbReference type="PANTHER" id="PTHR40048">
    <property type="entry name" value="RHAMNOSYL O-METHYLTRANSFERASE"/>
    <property type="match status" value="1"/>
</dbReference>
<keyword evidence="4" id="KW-1185">Reference proteome</keyword>
<sequence length="271" mass="30274">MNPIEQFQQEVQDNIRRLGADSSLRGASLDWMQKVAAAGRYCYNFSWLGRPIIQYPQDIVAVQELIWQVRPDLVIETGIAHGGSLILSASMLAMLDYCEAVEAGTAFDPRASHRRVLGLDIDIRAHNRAEIERHPLSHKIDMLQGSSIDPAVVTEVRRRAAGYQRVLVMLDSNHTHDHVLAELQAYAPLTSRGSYCVVFDTLVEDQAPHLSADRPWGKGNSPKTAVWAYLEALKREPAQGVDGEDLHFEIDLALETKLQITVAPDGYLKRV</sequence>
<evidence type="ECO:0000256" key="2">
    <source>
        <dbReference type="ARBA" id="ARBA00022679"/>
    </source>
</evidence>
<accession>A0ABM6FEC0</accession>
<gene>
    <name evidence="3" type="ORF">BKK80_31845</name>
</gene>
<dbReference type="Pfam" id="PF04989">
    <property type="entry name" value="RMNT_CmcI"/>
    <property type="match status" value="1"/>
</dbReference>
<evidence type="ECO:0000313" key="3">
    <source>
        <dbReference type="EMBL" id="AOZ10213.1"/>
    </source>
</evidence>
<dbReference type="InterPro" id="IPR007072">
    <property type="entry name" value="RNMT_CmcI"/>
</dbReference>
<evidence type="ECO:0000313" key="4">
    <source>
        <dbReference type="Proteomes" id="UP000177515"/>
    </source>
</evidence>